<gene>
    <name evidence="1" type="ORF">UFOPK3772_03215</name>
</gene>
<protein>
    <submittedName>
        <fullName evidence="1">Unannotated protein</fullName>
    </submittedName>
</protein>
<sequence length="104" mass="11075">MAYWRGEGGASGNALPVMNGIAYKWAKNPDCDYFSCFGMTIRAESVSCSDGVYAEVNLLDADGTVVGYSNDTVGSLSQGQKAKLIFNVTEKGVKSAQLNGFTCR</sequence>
<evidence type="ECO:0000313" key="1">
    <source>
        <dbReference type="EMBL" id="CAB4969351.1"/>
    </source>
</evidence>
<reference evidence="1" key="1">
    <citation type="submission" date="2020-05" db="EMBL/GenBank/DDBJ databases">
        <authorList>
            <person name="Chiriac C."/>
            <person name="Salcher M."/>
            <person name="Ghai R."/>
            <person name="Kavagutti S V."/>
        </authorList>
    </citation>
    <scope>NUCLEOTIDE SEQUENCE</scope>
</reference>
<dbReference type="AlphaFoldDB" id="A0A6J7LLY0"/>
<dbReference type="NCBIfam" id="NF038353">
    <property type="entry name" value="FxLYD_dom"/>
    <property type="match status" value="1"/>
</dbReference>
<accession>A0A6J7LLY0</accession>
<dbReference type="EMBL" id="CAFBNE010000172">
    <property type="protein sequence ID" value="CAB4969351.1"/>
    <property type="molecule type" value="Genomic_DNA"/>
</dbReference>
<dbReference type="InterPro" id="IPR047676">
    <property type="entry name" value="FxLYD_dom"/>
</dbReference>
<proteinExistence type="predicted"/>
<organism evidence="1">
    <name type="scientific">freshwater metagenome</name>
    <dbReference type="NCBI Taxonomy" id="449393"/>
    <lineage>
        <taxon>unclassified sequences</taxon>
        <taxon>metagenomes</taxon>
        <taxon>ecological metagenomes</taxon>
    </lineage>
</organism>
<name>A0A6J7LLY0_9ZZZZ</name>